<dbReference type="SUPFAM" id="SSF47370">
    <property type="entry name" value="Bromodomain"/>
    <property type="match status" value="1"/>
</dbReference>
<evidence type="ECO:0000313" key="5">
    <source>
        <dbReference type="EMBL" id="EKG21688.1"/>
    </source>
</evidence>
<proteinExistence type="predicted"/>
<feature type="compositionally biased region" description="Low complexity" evidence="3">
    <location>
        <begin position="802"/>
        <end position="814"/>
    </location>
</feature>
<dbReference type="Gene3D" id="1.20.920.10">
    <property type="entry name" value="Bromodomain-like"/>
    <property type="match status" value="1"/>
</dbReference>
<comment type="caution">
    <text evidence="5">The sequence shown here is derived from an EMBL/GenBank/DDBJ whole genome shotgun (WGS) entry which is preliminary data.</text>
</comment>
<evidence type="ECO:0000259" key="4">
    <source>
        <dbReference type="PROSITE" id="PS50014"/>
    </source>
</evidence>
<feature type="compositionally biased region" description="Low complexity" evidence="3">
    <location>
        <begin position="256"/>
        <end position="299"/>
    </location>
</feature>
<feature type="region of interest" description="Disordered" evidence="3">
    <location>
        <begin position="782"/>
        <end position="814"/>
    </location>
</feature>
<reference evidence="5 6" key="1">
    <citation type="journal article" date="2012" name="BMC Genomics">
        <title>Tools to kill: Genome of one of the most destructive plant pathogenic fungi Macrophomina phaseolina.</title>
        <authorList>
            <person name="Islam M.S."/>
            <person name="Haque M.S."/>
            <person name="Islam M.M."/>
            <person name="Emdad E.M."/>
            <person name="Halim A."/>
            <person name="Hossen Q.M.M."/>
            <person name="Hossain M.Z."/>
            <person name="Ahmed B."/>
            <person name="Rahim S."/>
            <person name="Rahman M.S."/>
            <person name="Alam M.M."/>
            <person name="Hou S."/>
            <person name="Wan X."/>
            <person name="Saito J.A."/>
            <person name="Alam M."/>
        </authorList>
    </citation>
    <scope>NUCLEOTIDE SEQUENCE [LARGE SCALE GENOMIC DNA]</scope>
    <source>
        <strain evidence="5 6">MS6</strain>
    </source>
</reference>
<evidence type="ECO:0000256" key="2">
    <source>
        <dbReference type="PROSITE-ProRule" id="PRU00035"/>
    </source>
</evidence>
<feature type="compositionally biased region" description="Pro residues" evidence="3">
    <location>
        <begin position="490"/>
        <end position="501"/>
    </location>
</feature>
<dbReference type="InterPro" id="IPR001487">
    <property type="entry name" value="Bromodomain"/>
</dbReference>
<dbReference type="eggNOG" id="ENOG502S3YN">
    <property type="taxonomic scope" value="Eukaryota"/>
</dbReference>
<feature type="compositionally biased region" description="Pro residues" evidence="3">
    <location>
        <begin position="423"/>
        <end position="434"/>
    </location>
</feature>
<dbReference type="VEuPathDB" id="FungiDB:MPH_00998"/>
<dbReference type="AlphaFoldDB" id="K2S423"/>
<dbReference type="PROSITE" id="PS50014">
    <property type="entry name" value="BROMODOMAIN_2"/>
    <property type="match status" value="1"/>
</dbReference>
<keyword evidence="1 2" id="KW-0103">Bromodomain</keyword>
<dbReference type="PANTHER" id="PTHR15398:SF4">
    <property type="entry name" value="BROMODOMAIN-CONTAINING PROTEIN 8 ISOFORM X1"/>
    <property type="match status" value="1"/>
</dbReference>
<evidence type="ECO:0000256" key="1">
    <source>
        <dbReference type="ARBA" id="ARBA00023117"/>
    </source>
</evidence>
<dbReference type="HOGENOM" id="CLU_303488_0_0_1"/>
<sequence length="907" mass="97644">MSGLPANYTPLESLLLFQSLACYGVDPPVFSRVSDLLTTNDAVKGAPTFSPDRLTPDALRDLYLCLLKEEVRDELQPQTENDPPAQNGDSPSRKRKAPSPSLPSVQDAAQHQHLLPQLIQKLYARYRRHAIEEIREHEKRYDHFSRELRAIQNGEWDERLQREHLANGTKEAPKLSPPAEAPSIAAPQPSAEVAPQEAQGPVKPPAAPQVSPPGSKEQSPTLSQQSQPPRRSSAKIESIINHPSASPVNGRASPHQGSAAQSPVQPQAQTLPQPNQQTSSQPKPSQQPVTRPPQQQQPHGPYPSPYGPPHTPAPVGSPTTHNVPITSRPPQGPPVILPPPPNMPNAQYPQPLQVPPMQEGNSPYRPPSGSPHQHQPRPFPPGPPHGPPPHSPNAQAPPPHVPAPGYYPPYPGPHPYPHHQPMYHPPVQHPPMPPRGGGGGVILEPFQVMAQDPVQAHKAQERQMRQQQAAAARPPSRPQPSPRTTAATPVRPPQLPQPFHPSPGQHPLYPHPNAAPPVRRPPALRINTRFASWKQSVPHDKPVTEWNPNPPSPITPERSPELQAGALPSSTSKSKRAVKSKEMPAPDAAETPRPGRSSRKGARKARGTSVASSAVTGSVRGRTRSQSVASHADEAAPDVKAEPSTPAETMESDAQSTTETPTSGGRRTRRQAGTLQAVPEQSEGGNNKRKRDQREESDTVEPDVPEVDMNMGTPGPPNFVLASRNFGRMSVPVLNDIASHKHASLFSNPVKAKDAEGYYDIIRRPQDLKSIRGAIAQGSRAVAAATQSNADTPSANSPGGAPSTPTQFSSSSTQITLPISEELVPPKGIVNSAQLEKELMRMFANAVMFNSGEDGVVSDAIEMARDVEASVANWRAAERTSVYDAGSTSTPVEGEMNDDAGGKRRKG</sequence>
<dbReference type="EMBL" id="AHHD01000041">
    <property type="protein sequence ID" value="EKG21688.1"/>
    <property type="molecule type" value="Genomic_DNA"/>
</dbReference>
<feature type="compositionally biased region" description="Polar residues" evidence="3">
    <location>
        <begin position="652"/>
        <end position="665"/>
    </location>
</feature>
<dbReference type="InterPro" id="IPR036427">
    <property type="entry name" value="Bromodomain-like_sf"/>
</dbReference>
<dbReference type="Pfam" id="PF00439">
    <property type="entry name" value="Bromodomain"/>
    <property type="match status" value="1"/>
</dbReference>
<dbReference type="GO" id="GO:0006325">
    <property type="term" value="P:chromatin organization"/>
    <property type="evidence" value="ECO:0007669"/>
    <property type="project" value="UniProtKB-ARBA"/>
</dbReference>
<feature type="region of interest" description="Disordered" evidence="3">
    <location>
        <begin position="168"/>
        <end position="715"/>
    </location>
</feature>
<feature type="compositionally biased region" description="Pro residues" evidence="3">
    <location>
        <begin position="330"/>
        <end position="343"/>
    </location>
</feature>
<dbReference type="Proteomes" id="UP000007129">
    <property type="component" value="Unassembled WGS sequence"/>
</dbReference>
<feature type="compositionally biased region" description="Low complexity" evidence="3">
    <location>
        <begin position="181"/>
        <end position="191"/>
    </location>
</feature>
<evidence type="ECO:0000256" key="3">
    <source>
        <dbReference type="SAM" id="MobiDB-lite"/>
    </source>
</evidence>
<feature type="compositionally biased region" description="Pro residues" evidence="3">
    <location>
        <begin position="377"/>
        <end position="415"/>
    </location>
</feature>
<feature type="region of interest" description="Disordered" evidence="3">
    <location>
        <begin position="73"/>
        <end position="109"/>
    </location>
</feature>
<name>K2S423_MACPH</name>
<protein>
    <recommendedName>
        <fullName evidence="4">Bromo domain-containing protein</fullName>
    </recommendedName>
</protein>
<dbReference type="PANTHER" id="PTHR15398">
    <property type="entry name" value="BROMODOMAIN-CONTAINING PROTEIN 8"/>
    <property type="match status" value="1"/>
</dbReference>
<dbReference type="InParanoid" id="K2S423"/>
<feature type="compositionally biased region" description="Low complexity" evidence="3">
    <location>
        <begin position="465"/>
        <end position="474"/>
    </location>
</feature>
<accession>K2S423</accession>
<gene>
    <name evidence="5" type="ORF">MPH_00998</name>
</gene>
<feature type="compositionally biased region" description="Pro residues" evidence="3">
    <location>
        <begin position="300"/>
        <end position="312"/>
    </location>
</feature>
<feature type="domain" description="Bromo" evidence="4">
    <location>
        <begin position="738"/>
        <end position="857"/>
    </location>
</feature>
<feature type="compositionally biased region" description="Low complexity" evidence="3">
    <location>
        <begin position="607"/>
        <end position="619"/>
    </location>
</feature>
<feature type="compositionally biased region" description="Low complexity" evidence="3">
    <location>
        <begin position="218"/>
        <end position="231"/>
    </location>
</feature>
<feature type="compositionally biased region" description="Basic and acidic residues" evidence="3">
    <location>
        <begin position="631"/>
        <end position="641"/>
    </location>
</feature>
<dbReference type="STRING" id="1126212.K2S423"/>
<feature type="compositionally biased region" description="Pro residues" evidence="3">
    <location>
        <begin position="202"/>
        <end position="211"/>
    </location>
</feature>
<feature type="compositionally biased region" description="Basic residues" evidence="3">
    <location>
        <begin position="596"/>
        <end position="606"/>
    </location>
</feature>
<dbReference type="OrthoDB" id="21449at2759"/>
<evidence type="ECO:0000313" key="6">
    <source>
        <dbReference type="Proteomes" id="UP000007129"/>
    </source>
</evidence>
<organism evidence="5 6">
    <name type="scientific">Macrophomina phaseolina (strain MS6)</name>
    <name type="common">Charcoal rot fungus</name>
    <dbReference type="NCBI Taxonomy" id="1126212"/>
    <lineage>
        <taxon>Eukaryota</taxon>
        <taxon>Fungi</taxon>
        <taxon>Dikarya</taxon>
        <taxon>Ascomycota</taxon>
        <taxon>Pezizomycotina</taxon>
        <taxon>Dothideomycetes</taxon>
        <taxon>Dothideomycetes incertae sedis</taxon>
        <taxon>Botryosphaeriales</taxon>
        <taxon>Botryosphaeriaceae</taxon>
        <taxon>Macrophomina</taxon>
    </lineage>
</organism>
<dbReference type="GO" id="GO:0035267">
    <property type="term" value="C:NuA4 histone acetyltransferase complex"/>
    <property type="evidence" value="ECO:0007669"/>
    <property type="project" value="TreeGrafter"/>
</dbReference>
<feature type="compositionally biased region" description="Pro residues" evidence="3">
    <location>
        <begin position="509"/>
        <end position="520"/>
    </location>
</feature>
<feature type="region of interest" description="Disordered" evidence="3">
    <location>
        <begin position="879"/>
        <end position="907"/>
    </location>
</feature>
<feature type="compositionally biased region" description="Polar residues" evidence="3">
    <location>
        <begin position="785"/>
        <end position="797"/>
    </location>
</feature>